<reference evidence="2" key="1">
    <citation type="journal article" date="2015" name="Nature">
        <title>Complex archaea that bridge the gap between prokaryotes and eukaryotes.</title>
        <authorList>
            <person name="Spang A."/>
            <person name="Saw J.H."/>
            <person name="Jorgensen S.L."/>
            <person name="Zaremba-Niedzwiedzka K."/>
            <person name="Martijn J."/>
            <person name="Lind A.E."/>
            <person name="van Eijk R."/>
            <person name="Schleper C."/>
            <person name="Guy L."/>
            <person name="Ettema T.J."/>
        </authorList>
    </citation>
    <scope>NUCLEOTIDE SEQUENCE</scope>
</reference>
<comment type="caution">
    <text evidence="2">The sequence shown here is derived from an EMBL/GenBank/DDBJ whole genome shotgun (WGS) entry which is preliminary data.</text>
</comment>
<accession>A0A0F9FJE1</accession>
<name>A0A0F9FJE1_9ZZZZ</name>
<gene>
    <name evidence="2" type="ORF">LCGC14_2023020</name>
</gene>
<keyword evidence="1" id="KW-0175">Coiled coil</keyword>
<feature type="non-terminal residue" evidence="2">
    <location>
        <position position="1"/>
    </location>
</feature>
<organism evidence="2">
    <name type="scientific">marine sediment metagenome</name>
    <dbReference type="NCBI Taxonomy" id="412755"/>
    <lineage>
        <taxon>unclassified sequences</taxon>
        <taxon>metagenomes</taxon>
        <taxon>ecological metagenomes</taxon>
    </lineage>
</organism>
<evidence type="ECO:0000256" key="1">
    <source>
        <dbReference type="SAM" id="Coils"/>
    </source>
</evidence>
<evidence type="ECO:0000313" key="2">
    <source>
        <dbReference type="EMBL" id="KKL78616.1"/>
    </source>
</evidence>
<proteinExistence type="predicted"/>
<dbReference type="AlphaFoldDB" id="A0A0F9FJE1"/>
<protein>
    <submittedName>
        <fullName evidence="2">Uncharacterized protein</fullName>
    </submittedName>
</protein>
<feature type="coiled-coil region" evidence="1">
    <location>
        <begin position="72"/>
        <end position="99"/>
    </location>
</feature>
<dbReference type="EMBL" id="LAZR01023403">
    <property type="protein sequence ID" value="KKL78616.1"/>
    <property type="molecule type" value="Genomic_DNA"/>
</dbReference>
<sequence>YWKGVEAGKQEATTGGDRGLKHDLKELETYKATFKKFQEETGISMWNPIDLRAVAQAVKWAHKYGHNFFQRLELAEDRVNNVLLNIQQARTELKEFDTRVTR</sequence>